<protein>
    <recommendedName>
        <fullName evidence="4">J domain-containing protein</fullName>
    </recommendedName>
</protein>
<feature type="region of interest" description="Disordered" evidence="1">
    <location>
        <begin position="457"/>
        <end position="491"/>
    </location>
</feature>
<keyword evidence="3" id="KW-1185">Reference proteome</keyword>
<feature type="region of interest" description="Disordered" evidence="1">
    <location>
        <begin position="210"/>
        <end position="233"/>
    </location>
</feature>
<feature type="compositionally biased region" description="Basic and acidic residues" evidence="1">
    <location>
        <begin position="457"/>
        <end position="476"/>
    </location>
</feature>
<dbReference type="InterPro" id="IPR036869">
    <property type="entry name" value="J_dom_sf"/>
</dbReference>
<evidence type="ECO:0000313" key="3">
    <source>
        <dbReference type="Proteomes" id="UP001189429"/>
    </source>
</evidence>
<evidence type="ECO:0000256" key="1">
    <source>
        <dbReference type="SAM" id="MobiDB-lite"/>
    </source>
</evidence>
<evidence type="ECO:0000313" key="2">
    <source>
        <dbReference type="EMBL" id="CAK0833530.1"/>
    </source>
</evidence>
<feature type="region of interest" description="Disordered" evidence="1">
    <location>
        <begin position="556"/>
        <end position="590"/>
    </location>
</feature>
<gene>
    <name evidence="2" type="ORF">PCOR1329_LOCUS31213</name>
</gene>
<name>A0ABN9SNU5_9DINO</name>
<dbReference type="EMBL" id="CAUYUJ010012225">
    <property type="protein sequence ID" value="CAK0833530.1"/>
    <property type="molecule type" value="Genomic_DNA"/>
</dbReference>
<reference evidence="2" key="1">
    <citation type="submission" date="2023-10" db="EMBL/GenBank/DDBJ databases">
        <authorList>
            <person name="Chen Y."/>
            <person name="Shah S."/>
            <person name="Dougan E. K."/>
            <person name="Thang M."/>
            <person name="Chan C."/>
        </authorList>
    </citation>
    <scope>NUCLEOTIDE SEQUENCE [LARGE SCALE GENOMIC DNA]</scope>
</reference>
<comment type="caution">
    <text evidence="2">The sequence shown here is derived from an EMBL/GenBank/DDBJ whole genome shotgun (WGS) entry which is preliminary data.</text>
</comment>
<dbReference type="Proteomes" id="UP001189429">
    <property type="component" value="Unassembled WGS sequence"/>
</dbReference>
<evidence type="ECO:0008006" key="4">
    <source>
        <dbReference type="Google" id="ProtNLM"/>
    </source>
</evidence>
<dbReference type="Gene3D" id="1.10.287.110">
    <property type="entry name" value="DnaJ domain"/>
    <property type="match status" value="1"/>
</dbReference>
<organism evidence="2 3">
    <name type="scientific">Prorocentrum cordatum</name>
    <dbReference type="NCBI Taxonomy" id="2364126"/>
    <lineage>
        <taxon>Eukaryota</taxon>
        <taxon>Sar</taxon>
        <taxon>Alveolata</taxon>
        <taxon>Dinophyceae</taxon>
        <taxon>Prorocentrales</taxon>
        <taxon>Prorocentraceae</taxon>
        <taxon>Prorocentrum</taxon>
    </lineage>
</organism>
<proteinExistence type="predicted"/>
<accession>A0ABN9SNU5</accession>
<feature type="region of interest" description="Disordered" evidence="1">
    <location>
        <begin position="112"/>
        <end position="147"/>
    </location>
</feature>
<sequence>MVSAAARRRRQWAAARAARVAGAAGAAGAPRATAAAGVAGAAVAAWAAGAAGAAAAPPGLPASAAAPAPPGLPAAASAAGAAAAAVAAAAAHCSPTVPGPEQELELREPERELKQGEVQPRGGGSPATSIGKRPDVPSWTPCPHRGPRPLVPIALAEKVRQRATSAGAVVLSDVGGLFQIFRRGVEAAAGLRIVSQGRWDLLVELAPTQQRQRSLRGAPRRDGAEADGCSDSRLLGDQWQRPKLPLRPLPRCSGFARFGGSAAEADGCSDSHQSICSDQLPVHLWYSFAEAEAKDGIAEEAPAEAAELARLSLRSQSPTCLVYAAGDDGGAETNEDDEKKQLRDVIEYLKEMGKMEPADYKAVMRRLFKTWHPDKVGDTPIANRIFHLLRTHEAWYKRKAAGEAVADDSWLDSAGLDPNEKPEGDLLAIESGEAPKEAPTDGQGSWFHEFEKEMLQAKEDRDAGKTGRAEDDDKGPRVVKPPNATVGPDGQVTVLQEEIQSGPPRIVDKQLAPRFLKEAQLELHAARRLMKDYQDGFSCLHPRAATLGERRWRWPSGLRCSGPAVSRRTRSQAERRTTSSTSSRESRLPR</sequence>